<evidence type="ECO:0000313" key="4">
    <source>
        <dbReference type="Proteomes" id="UP001500751"/>
    </source>
</evidence>
<feature type="transmembrane region" description="Helical" evidence="1">
    <location>
        <begin position="135"/>
        <end position="157"/>
    </location>
</feature>
<dbReference type="Proteomes" id="UP001500751">
    <property type="component" value="Unassembled WGS sequence"/>
</dbReference>
<name>A0ABP5FSD0_9ACTN</name>
<feature type="domain" description="DUF6545" evidence="2">
    <location>
        <begin position="240"/>
        <end position="376"/>
    </location>
</feature>
<keyword evidence="1" id="KW-1133">Transmembrane helix</keyword>
<comment type="caution">
    <text evidence="3">The sequence shown here is derived from an EMBL/GenBank/DDBJ whole genome shotgun (WGS) entry which is preliminary data.</text>
</comment>
<dbReference type="NCBIfam" id="NF042915">
    <property type="entry name" value="MAB_1171c_fam"/>
    <property type="match status" value="1"/>
</dbReference>
<accession>A0ABP5FSD0</accession>
<dbReference type="EMBL" id="BAAAQN010000017">
    <property type="protein sequence ID" value="GAA2030998.1"/>
    <property type="molecule type" value="Genomic_DNA"/>
</dbReference>
<sequence length="394" mass="42966">MKPALVVILWVVTVWRLGSVRDQPWKRSLWLAFFGLAIAMTVTLPAVTRAIDASTGIADLTTLIKHLAGIVACGAVLDWVLALNSPQTMGTFPARRHYIAAVTMVAMTGLFFAIDRQETFNFAELESGDGAAATAYMLTFEIYLGIAMGIASNLFWRASHRKPNGLLRAGMWILATGTALGVVYAALRSAYLLVRFNGSHAPGGDHTMVSASDAVQAAAILLIIIGTSTPPVSAGLRAFANYRALHVLRPLWKDLTAQVPSIVLGTPPTRAEDWMAVREVRHRLLRRVVEIRDAALMLRGLVDETDQETVRTQLRNSGLSGSELEASCEAAWIHTAIAAKKQQRTVVARSATLRPRDSSALEDEVRWLLLVARFYRNPKTSSLTAKPALATESR</sequence>
<evidence type="ECO:0000256" key="1">
    <source>
        <dbReference type="SAM" id="Phobius"/>
    </source>
</evidence>
<dbReference type="RefSeq" id="WP_344666531.1">
    <property type="nucleotide sequence ID" value="NZ_BAAAQN010000017.1"/>
</dbReference>
<evidence type="ECO:0000313" key="3">
    <source>
        <dbReference type="EMBL" id="GAA2030998.1"/>
    </source>
</evidence>
<keyword evidence="1" id="KW-0812">Transmembrane</keyword>
<reference evidence="4" key="1">
    <citation type="journal article" date="2019" name="Int. J. Syst. Evol. Microbiol.">
        <title>The Global Catalogue of Microorganisms (GCM) 10K type strain sequencing project: providing services to taxonomists for standard genome sequencing and annotation.</title>
        <authorList>
            <consortium name="The Broad Institute Genomics Platform"/>
            <consortium name="The Broad Institute Genome Sequencing Center for Infectious Disease"/>
            <person name="Wu L."/>
            <person name="Ma J."/>
        </authorList>
    </citation>
    <scope>NUCLEOTIDE SEQUENCE [LARGE SCALE GENOMIC DNA]</scope>
    <source>
        <strain evidence="4">JCM 16014</strain>
    </source>
</reference>
<feature type="transmembrane region" description="Helical" evidence="1">
    <location>
        <begin position="63"/>
        <end position="82"/>
    </location>
</feature>
<organism evidence="3 4">
    <name type="scientific">Catenulispora yoronensis</name>
    <dbReference type="NCBI Taxonomy" id="450799"/>
    <lineage>
        <taxon>Bacteria</taxon>
        <taxon>Bacillati</taxon>
        <taxon>Actinomycetota</taxon>
        <taxon>Actinomycetes</taxon>
        <taxon>Catenulisporales</taxon>
        <taxon>Catenulisporaceae</taxon>
        <taxon>Catenulispora</taxon>
    </lineage>
</organism>
<evidence type="ECO:0000259" key="2">
    <source>
        <dbReference type="Pfam" id="PF20182"/>
    </source>
</evidence>
<feature type="transmembrane region" description="Helical" evidence="1">
    <location>
        <begin position="169"/>
        <end position="187"/>
    </location>
</feature>
<proteinExistence type="predicted"/>
<feature type="transmembrane region" description="Helical" evidence="1">
    <location>
        <begin position="97"/>
        <end position="114"/>
    </location>
</feature>
<gene>
    <name evidence="3" type="ORF">GCM10009839_33580</name>
</gene>
<protein>
    <recommendedName>
        <fullName evidence="2">DUF6545 domain-containing protein</fullName>
    </recommendedName>
</protein>
<feature type="transmembrane region" description="Helical" evidence="1">
    <location>
        <begin position="30"/>
        <end position="51"/>
    </location>
</feature>
<dbReference type="Pfam" id="PF20182">
    <property type="entry name" value="DUF6545"/>
    <property type="match status" value="1"/>
</dbReference>
<dbReference type="InterPro" id="IPR050039">
    <property type="entry name" value="MAB_1171c-like"/>
</dbReference>
<dbReference type="InterPro" id="IPR046675">
    <property type="entry name" value="DUF6545"/>
</dbReference>
<keyword evidence="4" id="KW-1185">Reference proteome</keyword>
<keyword evidence="1" id="KW-0472">Membrane</keyword>